<organism evidence="1">
    <name type="scientific">marine metagenome</name>
    <dbReference type="NCBI Taxonomy" id="408172"/>
    <lineage>
        <taxon>unclassified sequences</taxon>
        <taxon>metagenomes</taxon>
        <taxon>ecological metagenomes</taxon>
    </lineage>
</organism>
<feature type="non-terminal residue" evidence="1">
    <location>
        <position position="27"/>
    </location>
</feature>
<proteinExistence type="predicted"/>
<gene>
    <name evidence="1" type="ORF">METZ01_LOCUS109101</name>
</gene>
<accession>A0A381WWG6</accession>
<protein>
    <submittedName>
        <fullName evidence="1">Uncharacterized protein</fullName>
    </submittedName>
</protein>
<feature type="non-terminal residue" evidence="1">
    <location>
        <position position="1"/>
    </location>
</feature>
<name>A0A381WWG6_9ZZZZ</name>
<dbReference type="AlphaFoldDB" id="A0A381WWG6"/>
<evidence type="ECO:0000313" key="1">
    <source>
        <dbReference type="EMBL" id="SVA56247.1"/>
    </source>
</evidence>
<sequence length="27" mass="2777">VAGGVGLERETHLHSFVGFVFVSAFGG</sequence>
<reference evidence="1" key="1">
    <citation type="submission" date="2018-05" db="EMBL/GenBank/DDBJ databases">
        <authorList>
            <person name="Lanie J.A."/>
            <person name="Ng W.-L."/>
            <person name="Kazmierczak K.M."/>
            <person name="Andrzejewski T.M."/>
            <person name="Davidsen T.M."/>
            <person name="Wayne K.J."/>
            <person name="Tettelin H."/>
            <person name="Glass J.I."/>
            <person name="Rusch D."/>
            <person name="Podicherti R."/>
            <person name="Tsui H.-C.T."/>
            <person name="Winkler M.E."/>
        </authorList>
    </citation>
    <scope>NUCLEOTIDE SEQUENCE</scope>
</reference>
<dbReference type="EMBL" id="UINC01012949">
    <property type="protein sequence ID" value="SVA56247.1"/>
    <property type="molecule type" value="Genomic_DNA"/>
</dbReference>